<dbReference type="Proteomes" id="UP000284657">
    <property type="component" value="Unassembled WGS sequence"/>
</dbReference>
<dbReference type="Gene3D" id="1.25.40.10">
    <property type="entry name" value="Tetratricopeptide repeat domain"/>
    <property type="match status" value="2"/>
</dbReference>
<name>A0A3F2RNA7_9STRA</name>
<dbReference type="EMBL" id="MBDO02000171">
    <property type="protein sequence ID" value="RLN61015.1"/>
    <property type="molecule type" value="Genomic_DNA"/>
</dbReference>
<accession>A0A3F2RNA7</accession>
<dbReference type="AlphaFoldDB" id="A0A3F2RNA7"/>
<evidence type="ECO:0000313" key="2">
    <source>
        <dbReference type="EMBL" id="RLN56078.1"/>
    </source>
</evidence>
<evidence type="ECO:0000256" key="1">
    <source>
        <dbReference type="SAM" id="MobiDB-lite"/>
    </source>
</evidence>
<dbReference type="Proteomes" id="UP000277300">
    <property type="component" value="Unassembled WGS sequence"/>
</dbReference>
<evidence type="ECO:0000313" key="4">
    <source>
        <dbReference type="Proteomes" id="UP000277300"/>
    </source>
</evidence>
<reference evidence="4 5" key="1">
    <citation type="submission" date="2018-07" db="EMBL/GenBank/DDBJ databases">
        <title>Genome sequencing of oomycete isolates from Chile give support for New Zealand origin for Phytophthora kernoviae and make available the first Nothophytophthora sp. genome.</title>
        <authorList>
            <person name="Studholme D.J."/>
            <person name="Sanfuentes E."/>
            <person name="Panda P."/>
            <person name="Hill R."/>
            <person name="Sambles C."/>
            <person name="Grant M."/>
            <person name="Williams N.M."/>
            <person name="Mcdougal R.L."/>
        </authorList>
    </citation>
    <scope>NUCLEOTIDE SEQUENCE [LARGE SCALE GENOMIC DNA]</scope>
    <source>
        <strain evidence="3">Chile6</strain>
        <strain evidence="2">Chile7</strain>
    </source>
</reference>
<evidence type="ECO:0000313" key="3">
    <source>
        <dbReference type="EMBL" id="RLN61015.1"/>
    </source>
</evidence>
<dbReference type="OrthoDB" id="626167at2759"/>
<comment type="caution">
    <text evidence="3">The sequence shown here is derived from an EMBL/GenBank/DDBJ whole genome shotgun (WGS) entry which is preliminary data.</text>
</comment>
<organism evidence="3 4">
    <name type="scientific">Phytophthora kernoviae</name>
    <dbReference type="NCBI Taxonomy" id="325452"/>
    <lineage>
        <taxon>Eukaryota</taxon>
        <taxon>Sar</taxon>
        <taxon>Stramenopiles</taxon>
        <taxon>Oomycota</taxon>
        <taxon>Peronosporomycetes</taxon>
        <taxon>Peronosporales</taxon>
        <taxon>Peronosporaceae</taxon>
        <taxon>Phytophthora</taxon>
    </lineage>
</organism>
<dbReference type="InterPro" id="IPR011990">
    <property type="entry name" value="TPR-like_helical_dom_sf"/>
</dbReference>
<dbReference type="SUPFAM" id="SSF48452">
    <property type="entry name" value="TPR-like"/>
    <property type="match status" value="2"/>
</dbReference>
<feature type="region of interest" description="Disordered" evidence="1">
    <location>
        <begin position="482"/>
        <end position="517"/>
    </location>
</feature>
<protein>
    <submittedName>
        <fullName evidence="3">Uncharacterized protein</fullName>
    </submittedName>
</protein>
<gene>
    <name evidence="2" type="ORF">BBJ29_003047</name>
    <name evidence="3" type="ORF">BBP00_00005656</name>
</gene>
<evidence type="ECO:0000313" key="5">
    <source>
        <dbReference type="Proteomes" id="UP000284657"/>
    </source>
</evidence>
<proteinExistence type="predicted"/>
<sequence length="611" mass="70311">MNLRDQAKKMAALAIEETPGNHAELTRAYTVMIKLKHLTGDLKGAQDQFSNALEPVQWHLGPIHPLLCDTYMTMTEILDDLGENAQAVETLQNCVALVRDCFGKISLLYADIRRQQGILMYAAKPEDDQAIIGVLEDAFFVYEKHFQDPVDDVPVYKDYAAECCYLLATLHTQISECQAMETAYSIALNGLSLRKEVLPPNHEDIMKSFLQLGNLSRDLGEHYRAVDYYKPGLAILKNFRDDDHIDQIRSVTQAMLQLYIQTLPLEKHNIIDKTMKRFSLQWPRFALLTKTVPPEQSSDTPSDAAAPPSEDVSDESALLMFAMKKLFQLDPIEYTDQLIEKTELEFQDYRKQYNLNFAGTLYSHRFVDSLPQDIRQQTEALATKFRVHSLEDRAQKLLDLSQQCDSQVLKLLLELARSPSKASDEQVAADEDSTSKWKKVLEEQQNKQIQEKQMQDRLVEELFEISTNDEWFQAWDESEDESDWEVSSADESGLDAEQSDGGRRRSAKRSSEVLEDVRREDGVMTSLDSRVSSVFATKKMEMMKMHETRQQETRALEFSQEVETRDEILRRYHPEIGVSEEDAGMMEIDEVKDPRKEEMLYRSGSFMSEQW</sequence>
<dbReference type="EMBL" id="MBAD02001296">
    <property type="protein sequence ID" value="RLN56078.1"/>
    <property type="molecule type" value="Genomic_DNA"/>
</dbReference>